<dbReference type="AlphaFoldDB" id="A0AAQ3MHU4"/>
<organism evidence="2 3">
    <name type="scientific">Vigna mungo</name>
    <name type="common">Black gram</name>
    <name type="synonym">Phaseolus mungo</name>
    <dbReference type="NCBI Taxonomy" id="3915"/>
    <lineage>
        <taxon>Eukaryota</taxon>
        <taxon>Viridiplantae</taxon>
        <taxon>Streptophyta</taxon>
        <taxon>Embryophyta</taxon>
        <taxon>Tracheophyta</taxon>
        <taxon>Spermatophyta</taxon>
        <taxon>Magnoliopsida</taxon>
        <taxon>eudicotyledons</taxon>
        <taxon>Gunneridae</taxon>
        <taxon>Pentapetalae</taxon>
        <taxon>rosids</taxon>
        <taxon>fabids</taxon>
        <taxon>Fabales</taxon>
        <taxon>Fabaceae</taxon>
        <taxon>Papilionoideae</taxon>
        <taxon>50 kb inversion clade</taxon>
        <taxon>NPAAA clade</taxon>
        <taxon>indigoferoid/millettioid clade</taxon>
        <taxon>Phaseoleae</taxon>
        <taxon>Vigna</taxon>
    </lineage>
</organism>
<keyword evidence="1" id="KW-0472">Membrane</keyword>
<dbReference type="GO" id="GO:0016020">
    <property type="term" value="C:membrane"/>
    <property type="evidence" value="ECO:0007669"/>
    <property type="project" value="TreeGrafter"/>
</dbReference>
<dbReference type="InterPro" id="IPR047664">
    <property type="entry name" value="SWEET"/>
</dbReference>
<dbReference type="PANTHER" id="PTHR10791">
    <property type="entry name" value="RAG1-ACTIVATING PROTEIN 1"/>
    <property type="match status" value="1"/>
</dbReference>
<name>A0AAQ3MHU4_VIGMU</name>
<reference evidence="2 3" key="1">
    <citation type="journal article" date="2023" name="Life. Sci Alliance">
        <title>Evolutionary insights into 3D genome organization and epigenetic landscape of Vigna mungo.</title>
        <authorList>
            <person name="Junaid A."/>
            <person name="Singh B."/>
            <person name="Bhatia S."/>
        </authorList>
    </citation>
    <scope>NUCLEOTIDE SEQUENCE [LARGE SCALE GENOMIC DNA]</scope>
    <source>
        <strain evidence="2">Urdbean</strain>
    </source>
</reference>
<dbReference type="Proteomes" id="UP001374535">
    <property type="component" value="Chromosome 11"/>
</dbReference>
<sequence length="142" mass="15754">MKYGLPFVSPHNILVSIINGTGAVIEMIYVFIFVLFAPKKEKAKILGLFSFVVAVFSGVVLVSLLALHGNTRQLFCGFAAAIFSIIMYGSPLSIMVSKLQFLYRIISSHPYHVIMAWPACPCLFIFPFPLLANYFFSCCLSS</sequence>
<feature type="transmembrane region" description="Helical" evidence="1">
    <location>
        <begin position="74"/>
        <end position="94"/>
    </location>
</feature>
<dbReference type="GO" id="GO:0051119">
    <property type="term" value="F:sugar transmembrane transporter activity"/>
    <property type="evidence" value="ECO:0007669"/>
    <property type="project" value="InterPro"/>
</dbReference>
<keyword evidence="3" id="KW-1185">Reference proteome</keyword>
<evidence type="ECO:0000313" key="2">
    <source>
        <dbReference type="EMBL" id="WVY91337.1"/>
    </source>
</evidence>
<dbReference type="EMBL" id="CP144690">
    <property type="protein sequence ID" value="WVY91337.1"/>
    <property type="molecule type" value="Genomic_DNA"/>
</dbReference>
<evidence type="ECO:0000256" key="1">
    <source>
        <dbReference type="SAM" id="Phobius"/>
    </source>
</evidence>
<protein>
    <submittedName>
        <fullName evidence="2">Uncharacterized protein</fullName>
    </submittedName>
</protein>
<evidence type="ECO:0000313" key="3">
    <source>
        <dbReference type="Proteomes" id="UP001374535"/>
    </source>
</evidence>
<dbReference type="PANTHER" id="PTHR10791:SF238">
    <property type="entry name" value="BIDIRECTIONAL SUGAR TRANSPORTER SWEET"/>
    <property type="match status" value="1"/>
</dbReference>
<feature type="transmembrane region" description="Helical" evidence="1">
    <location>
        <begin position="48"/>
        <end position="67"/>
    </location>
</feature>
<feature type="transmembrane region" description="Helical" evidence="1">
    <location>
        <begin position="114"/>
        <end position="136"/>
    </location>
</feature>
<proteinExistence type="predicted"/>
<feature type="transmembrane region" description="Helical" evidence="1">
    <location>
        <begin position="12"/>
        <end position="36"/>
    </location>
</feature>
<keyword evidence="1" id="KW-0812">Transmembrane</keyword>
<keyword evidence="1" id="KW-1133">Transmembrane helix</keyword>
<accession>A0AAQ3MHU4</accession>
<gene>
    <name evidence="2" type="ORF">V8G54_036851</name>
</gene>